<dbReference type="AlphaFoldDB" id="A0A348AIZ2"/>
<dbReference type="SUPFAM" id="SSF52309">
    <property type="entry name" value="N-(deoxy)ribosyltransferase-like"/>
    <property type="match status" value="1"/>
</dbReference>
<dbReference type="EMBL" id="AP018449">
    <property type="protein sequence ID" value="BBB91040.1"/>
    <property type="molecule type" value="Genomic_DNA"/>
</dbReference>
<dbReference type="RefSeq" id="WP_197723956.1">
    <property type="nucleotide sequence ID" value="NZ_AP018449.1"/>
</dbReference>
<keyword evidence="2" id="KW-1185">Reference proteome</keyword>
<dbReference type="Gene3D" id="3.40.50.450">
    <property type="match status" value="1"/>
</dbReference>
<evidence type="ECO:0000313" key="2">
    <source>
        <dbReference type="Proteomes" id="UP000276437"/>
    </source>
</evidence>
<sequence length="184" mass="21087">MKIYVASSWRNTIQPKIVALLRDQDYEVYDFKNPKPGNTGFHWSEIDPNWKQWTPDQFKMNLKHEIALNSFYSDMRALEDCNVCVLVLPCGRSAHLEAGWAIGAGKPTIIFLQDNIEPELMYLMAMFICTDTQDLLSKLAELKNDIRRCRVCGCTDDNACLGGCYWVEEDLCSKCVSVSERDDD</sequence>
<evidence type="ECO:0008006" key="3">
    <source>
        <dbReference type="Google" id="ProtNLM"/>
    </source>
</evidence>
<proteinExistence type="predicted"/>
<organism evidence="1 2">
    <name type="scientific">Methylomusa anaerophila</name>
    <dbReference type="NCBI Taxonomy" id="1930071"/>
    <lineage>
        <taxon>Bacteria</taxon>
        <taxon>Bacillati</taxon>
        <taxon>Bacillota</taxon>
        <taxon>Negativicutes</taxon>
        <taxon>Selenomonadales</taxon>
        <taxon>Sporomusaceae</taxon>
        <taxon>Methylomusa</taxon>
    </lineage>
</organism>
<dbReference type="KEGG" id="mana:MAMMFC1_01708"/>
<accession>A0A348AIZ2</accession>
<evidence type="ECO:0000313" key="1">
    <source>
        <dbReference type="EMBL" id="BBB91040.1"/>
    </source>
</evidence>
<protein>
    <recommendedName>
        <fullName evidence="3">Nucleoside 2-deoxyribosyltransferase</fullName>
    </recommendedName>
</protein>
<name>A0A348AIZ2_9FIRM</name>
<reference evidence="1 2" key="1">
    <citation type="journal article" date="2018" name="Int. J. Syst. Evol. Microbiol.">
        <title>Methylomusa anaerophila gen. nov., sp. nov., an anaerobic methanol-utilizing bacterium isolated from a microbial fuel cell.</title>
        <authorList>
            <person name="Amano N."/>
            <person name="Yamamuro A."/>
            <person name="Miyahara M."/>
            <person name="Kouzuma A."/>
            <person name="Abe T."/>
            <person name="Watanabe K."/>
        </authorList>
    </citation>
    <scope>NUCLEOTIDE SEQUENCE [LARGE SCALE GENOMIC DNA]</scope>
    <source>
        <strain evidence="1 2">MMFC1</strain>
    </source>
</reference>
<gene>
    <name evidence="1" type="ORF">MAMMFC1_01708</name>
</gene>
<dbReference type="Proteomes" id="UP000276437">
    <property type="component" value="Chromosome"/>
</dbReference>